<sequence length="379" mass="42936">MAQLNDGDTAATISYLEGKANADMMSVARYTKTLDGRLGSLFWADGQMMSDYKLFGDVLTFDATYRSNKYKKPLVVFSGSNHHKQTAIFGFALLEDEEVRTYRWVLLNLVDVMDNKMPSVVVTDGDKAMRAAIAEVLPSARNHLCEWHLEKNCVLRVKEPEFWKVWATAYLRGSFCAGYRTTSRCEGINAFVKGFLKSTNSLLVLVHSLDRVVKDYRNNEVTAQFYSTYYTPVLNTGLDNIEGFASKIYTRTVFKEVRKQIKGVGSLLFLGKDSISTTSVCSFSNMVNRRRVHRVLYDPSEPKIECDCHMWNSEGIPCFHIFCLMKYEGLAEIPPGLILRRWCKDAKEWTPSETEGIDGHGTRLLRYGALCSAMSVKDA</sequence>
<dbReference type="InterPro" id="IPR006564">
    <property type="entry name" value="Znf_PMZ"/>
</dbReference>
<evidence type="ECO:0000256" key="4">
    <source>
        <dbReference type="PROSITE-ProRule" id="PRU00325"/>
    </source>
</evidence>
<evidence type="ECO:0000256" key="1">
    <source>
        <dbReference type="ARBA" id="ARBA00022723"/>
    </source>
</evidence>
<dbReference type="AlphaFoldDB" id="A0A445BGT6"/>
<gene>
    <name evidence="6" type="ORF">Ahy_A09g042815</name>
</gene>
<dbReference type="InterPro" id="IPR007527">
    <property type="entry name" value="Znf_SWIM"/>
</dbReference>
<keyword evidence="2 4" id="KW-0863">Zinc-finger</keyword>
<name>A0A445BGT6_ARAHY</name>
<dbReference type="InterPro" id="IPR018289">
    <property type="entry name" value="MULE_transposase_dom"/>
</dbReference>
<dbReference type="PANTHER" id="PTHR47718">
    <property type="entry name" value="OS01G0519700 PROTEIN"/>
    <property type="match status" value="1"/>
</dbReference>
<comment type="caution">
    <text evidence="6">The sequence shown here is derived from an EMBL/GenBank/DDBJ whole genome shotgun (WGS) entry which is preliminary data.</text>
</comment>
<dbReference type="Proteomes" id="UP000289738">
    <property type="component" value="Chromosome A09"/>
</dbReference>
<accession>A0A445BGT6</accession>
<evidence type="ECO:0000256" key="3">
    <source>
        <dbReference type="ARBA" id="ARBA00022833"/>
    </source>
</evidence>
<keyword evidence="1" id="KW-0479">Metal-binding</keyword>
<organism evidence="6 7">
    <name type="scientific">Arachis hypogaea</name>
    <name type="common">Peanut</name>
    <dbReference type="NCBI Taxonomy" id="3818"/>
    <lineage>
        <taxon>Eukaryota</taxon>
        <taxon>Viridiplantae</taxon>
        <taxon>Streptophyta</taxon>
        <taxon>Embryophyta</taxon>
        <taxon>Tracheophyta</taxon>
        <taxon>Spermatophyta</taxon>
        <taxon>Magnoliopsida</taxon>
        <taxon>eudicotyledons</taxon>
        <taxon>Gunneridae</taxon>
        <taxon>Pentapetalae</taxon>
        <taxon>rosids</taxon>
        <taxon>fabids</taxon>
        <taxon>Fabales</taxon>
        <taxon>Fabaceae</taxon>
        <taxon>Papilionoideae</taxon>
        <taxon>50 kb inversion clade</taxon>
        <taxon>dalbergioids sensu lato</taxon>
        <taxon>Dalbergieae</taxon>
        <taxon>Pterocarpus clade</taxon>
        <taxon>Arachis</taxon>
    </lineage>
</organism>
<evidence type="ECO:0000259" key="5">
    <source>
        <dbReference type="PROSITE" id="PS50966"/>
    </source>
</evidence>
<protein>
    <recommendedName>
        <fullName evidence="5">SWIM-type domain-containing protein</fullName>
    </recommendedName>
</protein>
<dbReference type="STRING" id="3818.A0A445BGT6"/>
<evidence type="ECO:0000256" key="2">
    <source>
        <dbReference type="ARBA" id="ARBA00022771"/>
    </source>
</evidence>
<proteinExistence type="predicted"/>
<evidence type="ECO:0000313" key="7">
    <source>
        <dbReference type="Proteomes" id="UP000289738"/>
    </source>
</evidence>
<evidence type="ECO:0000313" key="6">
    <source>
        <dbReference type="EMBL" id="RYR37900.1"/>
    </source>
</evidence>
<keyword evidence="3" id="KW-0862">Zinc</keyword>
<dbReference type="GO" id="GO:0008270">
    <property type="term" value="F:zinc ion binding"/>
    <property type="evidence" value="ECO:0007669"/>
    <property type="project" value="UniProtKB-KW"/>
</dbReference>
<reference evidence="6 7" key="1">
    <citation type="submission" date="2019-01" db="EMBL/GenBank/DDBJ databases">
        <title>Sequencing of cultivated peanut Arachis hypogaea provides insights into genome evolution and oil improvement.</title>
        <authorList>
            <person name="Chen X."/>
        </authorList>
    </citation>
    <scope>NUCLEOTIDE SEQUENCE [LARGE SCALE GENOMIC DNA]</scope>
    <source>
        <strain evidence="7">cv. Fuhuasheng</strain>
        <tissue evidence="6">Leaves</tissue>
    </source>
</reference>
<keyword evidence="7" id="KW-1185">Reference proteome</keyword>
<feature type="domain" description="SWIM-type" evidence="5">
    <location>
        <begin position="293"/>
        <end position="329"/>
    </location>
</feature>
<dbReference type="SMART" id="SM00575">
    <property type="entry name" value="ZnF_PMZ"/>
    <property type="match status" value="1"/>
</dbReference>
<dbReference type="PANTHER" id="PTHR47718:SF15">
    <property type="entry name" value="PROTEIN FAR1-RELATED SEQUENCE 5-LIKE"/>
    <property type="match status" value="1"/>
</dbReference>
<dbReference type="PROSITE" id="PS50966">
    <property type="entry name" value="ZF_SWIM"/>
    <property type="match status" value="1"/>
</dbReference>
<dbReference type="Pfam" id="PF10551">
    <property type="entry name" value="MULE"/>
    <property type="match status" value="1"/>
</dbReference>
<dbReference type="EMBL" id="SDMP01000009">
    <property type="protein sequence ID" value="RYR37900.1"/>
    <property type="molecule type" value="Genomic_DNA"/>
</dbReference>